<dbReference type="Proteomes" id="UP000266723">
    <property type="component" value="Unassembled WGS sequence"/>
</dbReference>
<organism evidence="1 2">
    <name type="scientific">Brassica cretica</name>
    <name type="common">Mustard</name>
    <dbReference type="NCBI Taxonomy" id="69181"/>
    <lineage>
        <taxon>Eukaryota</taxon>
        <taxon>Viridiplantae</taxon>
        <taxon>Streptophyta</taxon>
        <taxon>Embryophyta</taxon>
        <taxon>Tracheophyta</taxon>
        <taxon>Spermatophyta</taxon>
        <taxon>Magnoliopsida</taxon>
        <taxon>eudicotyledons</taxon>
        <taxon>Gunneridae</taxon>
        <taxon>Pentapetalae</taxon>
        <taxon>rosids</taxon>
        <taxon>malvids</taxon>
        <taxon>Brassicales</taxon>
        <taxon>Brassicaceae</taxon>
        <taxon>Brassiceae</taxon>
        <taxon>Brassica</taxon>
    </lineage>
</organism>
<evidence type="ECO:0000313" key="2">
    <source>
        <dbReference type="Proteomes" id="UP000266723"/>
    </source>
</evidence>
<dbReference type="EMBL" id="QGKV02000299">
    <property type="protein sequence ID" value="KAF3595313.1"/>
    <property type="molecule type" value="Genomic_DNA"/>
</dbReference>
<comment type="caution">
    <text evidence="1">The sequence shown here is derived from an EMBL/GenBank/DDBJ whole genome shotgun (WGS) entry which is preliminary data.</text>
</comment>
<proteinExistence type="predicted"/>
<accession>A0ABQ7EFE8</accession>
<reference evidence="1 2" key="1">
    <citation type="journal article" date="2020" name="BMC Genomics">
        <title>Intraspecific diversification of the crop wild relative Brassica cretica Lam. using demographic model selection.</title>
        <authorList>
            <person name="Kioukis A."/>
            <person name="Michalopoulou V.A."/>
            <person name="Briers L."/>
            <person name="Pirintsos S."/>
            <person name="Studholme D.J."/>
            <person name="Pavlidis P."/>
            <person name="Sarris P.F."/>
        </authorList>
    </citation>
    <scope>NUCLEOTIDE SEQUENCE [LARGE SCALE GENOMIC DNA]</scope>
    <source>
        <strain evidence="2">cv. PFS-1207/04</strain>
    </source>
</reference>
<keyword evidence="2" id="KW-1185">Reference proteome</keyword>
<sequence>MSLLPLSVSQVYPYSESAATSLCIFNYGTAHIDTMGKRNLSSLFPISNLHLKTWSFNLCCFSHVM</sequence>
<protein>
    <submittedName>
        <fullName evidence="1">Uncharacterized protein</fullName>
    </submittedName>
</protein>
<evidence type="ECO:0000313" key="1">
    <source>
        <dbReference type="EMBL" id="KAF3595313.1"/>
    </source>
</evidence>
<name>A0ABQ7EFE8_BRACR</name>
<gene>
    <name evidence="1" type="ORF">DY000_02025634</name>
</gene>